<comment type="function">
    <text evidence="4">Catalyzes the reduction of 1-pyrroline-5-carboxylate (PCA) to L-proline.</text>
</comment>
<dbReference type="Proteomes" id="UP001168528">
    <property type="component" value="Unassembled WGS sequence"/>
</dbReference>
<keyword evidence="4" id="KW-0028">Amino-acid biosynthesis</keyword>
<dbReference type="SUPFAM" id="SSF51735">
    <property type="entry name" value="NAD(P)-binding Rossmann-fold domains"/>
    <property type="match status" value="1"/>
</dbReference>
<keyword evidence="3 4" id="KW-0560">Oxidoreductase</keyword>
<comment type="subcellular location">
    <subcellularLocation>
        <location evidence="4">Cytoplasm</location>
    </subcellularLocation>
</comment>
<dbReference type="PIRSF" id="PIRSF000193">
    <property type="entry name" value="Pyrrol-5-carb_rd"/>
    <property type="match status" value="1"/>
</dbReference>
<reference evidence="8" key="1">
    <citation type="submission" date="2023-07" db="EMBL/GenBank/DDBJ databases">
        <title>The genome sequence of Rhodocytophaga aerolata KACC 12507.</title>
        <authorList>
            <person name="Zhang X."/>
        </authorList>
    </citation>
    <scope>NUCLEOTIDE SEQUENCE</scope>
    <source>
        <strain evidence="8">KACC 12507</strain>
    </source>
</reference>
<dbReference type="Pfam" id="PF03807">
    <property type="entry name" value="F420_oxidored"/>
    <property type="match status" value="1"/>
</dbReference>
<evidence type="ECO:0000256" key="1">
    <source>
        <dbReference type="ARBA" id="ARBA00005525"/>
    </source>
</evidence>
<dbReference type="Gene3D" id="3.40.50.720">
    <property type="entry name" value="NAD(P)-binding Rossmann-like Domain"/>
    <property type="match status" value="1"/>
</dbReference>
<dbReference type="EMBL" id="JAUKPO010000013">
    <property type="protein sequence ID" value="MDO1448642.1"/>
    <property type="molecule type" value="Genomic_DNA"/>
</dbReference>
<dbReference type="SUPFAM" id="SSF48179">
    <property type="entry name" value="6-phosphogluconate dehydrogenase C-terminal domain-like"/>
    <property type="match status" value="1"/>
</dbReference>
<evidence type="ECO:0000313" key="9">
    <source>
        <dbReference type="Proteomes" id="UP001168528"/>
    </source>
</evidence>
<dbReference type="InterPro" id="IPR008927">
    <property type="entry name" value="6-PGluconate_DH-like_C_sf"/>
</dbReference>
<keyword evidence="4" id="KW-0641">Proline biosynthesis</keyword>
<evidence type="ECO:0000259" key="6">
    <source>
        <dbReference type="Pfam" id="PF03807"/>
    </source>
</evidence>
<dbReference type="Pfam" id="PF14748">
    <property type="entry name" value="P5CR_dimer"/>
    <property type="match status" value="1"/>
</dbReference>
<organism evidence="8 9">
    <name type="scientific">Rhodocytophaga aerolata</name>
    <dbReference type="NCBI Taxonomy" id="455078"/>
    <lineage>
        <taxon>Bacteria</taxon>
        <taxon>Pseudomonadati</taxon>
        <taxon>Bacteroidota</taxon>
        <taxon>Cytophagia</taxon>
        <taxon>Cytophagales</taxon>
        <taxon>Rhodocytophagaceae</taxon>
        <taxon>Rhodocytophaga</taxon>
    </lineage>
</organism>
<comment type="similarity">
    <text evidence="1 4">Belongs to the pyrroline-5-carboxylate reductase family.</text>
</comment>
<dbReference type="RefSeq" id="WP_302039442.1">
    <property type="nucleotide sequence ID" value="NZ_JAUKPO010000013.1"/>
</dbReference>
<evidence type="ECO:0000256" key="4">
    <source>
        <dbReference type="HAMAP-Rule" id="MF_01925"/>
    </source>
</evidence>
<comment type="catalytic activity">
    <reaction evidence="4">
        <text>L-proline + NADP(+) = (S)-1-pyrroline-5-carboxylate + NADPH + 2 H(+)</text>
        <dbReference type="Rhea" id="RHEA:14109"/>
        <dbReference type="ChEBI" id="CHEBI:15378"/>
        <dbReference type="ChEBI" id="CHEBI:17388"/>
        <dbReference type="ChEBI" id="CHEBI:57783"/>
        <dbReference type="ChEBI" id="CHEBI:58349"/>
        <dbReference type="ChEBI" id="CHEBI:60039"/>
        <dbReference type="EC" id="1.5.1.2"/>
    </reaction>
</comment>
<proteinExistence type="inferred from homology"/>
<keyword evidence="2 4" id="KW-0521">NADP</keyword>
<comment type="catalytic activity">
    <reaction evidence="4">
        <text>L-proline + NAD(+) = (S)-1-pyrroline-5-carboxylate + NADH + 2 H(+)</text>
        <dbReference type="Rhea" id="RHEA:14105"/>
        <dbReference type="ChEBI" id="CHEBI:15378"/>
        <dbReference type="ChEBI" id="CHEBI:17388"/>
        <dbReference type="ChEBI" id="CHEBI:57540"/>
        <dbReference type="ChEBI" id="CHEBI:57945"/>
        <dbReference type="ChEBI" id="CHEBI:60039"/>
        <dbReference type="EC" id="1.5.1.2"/>
    </reaction>
</comment>
<dbReference type="InterPro" id="IPR028939">
    <property type="entry name" value="P5C_Rdtase_cat_N"/>
</dbReference>
<keyword evidence="9" id="KW-1185">Reference proteome</keyword>
<dbReference type="InterPro" id="IPR036291">
    <property type="entry name" value="NAD(P)-bd_dom_sf"/>
</dbReference>
<sequence>MNILIIGAGNMGGTYAKSFLASHFATPEELFILEKYPVSQKQFPELLQNNIHQQPGDFIGEADIVVIAVKPQDYTALYPAILPFIHAEQIMLSIMAGVSLATLSSTLSVPKVVRAMPNLPAQIGMGMTVFSCSPDLSRKELFIIQNLLNATGKSLYVEEEKLIDAATAVSGSGPAYVYYFMNAMIKAGVELGFTPAQAELLVNQTFMGSVHLQNRNGLTCEELMKRVASRGGTTEAAFNVFNGHNLETEIMDGLFGAFKRSVELGR</sequence>
<evidence type="ECO:0000313" key="8">
    <source>
        <dbReference type="EMBL" id="MDO1448642.1"/>
    </source>
</evidence>
<protein>
    <recommendedName>
        <fullName evidence="4 5">Pyrroline-5-carboxylate reductase</fullName>
        <shortName evidence="4">P5C reductase</shortName>
        <shortName evidence="4">P5CR</shortName>
        <ecNumber evidence="4 5">1.5.1.2</ecNumber>
    </recommendedName>
    <alternativeName>
        <fullName evidence="4">PCA reductase</fullName>
    </alternativeName>
</protein>
<evidence type="ECO:0000256" key="3">
    <source>
        <dbReference type="ARBA" id="ARBA00023002"/>
    </source>
</evidence>
<dbReference type="GO" id="GO:0004735">
    <property type="term" value="F:pyrroline-5-carboxylate reductase activity"/>
    <property type="evidence" value="ECO:0007669"/>
    <property type="project" value="UniProtKB-EC"/>
</dbReference>
<dbReference type="InterPro" id="IPR000304">
    <property type="entry name" value="Pyrroline-COOH_reductase"/>
</dbReference>
<dbReference type="PANTHER" id="PTHR11645:SF0">
    <property type="entry name" value="PYRROLINE-5-CARBOXYLATE REDUCTASE 3"/>
    <property type="match status" value="1"/>
</dbReference>
<comment type="pathway">
    <text evidence="4">Amino-acid biosynthesis; L-proline biosynthesis; L-proline from L-glutamate 5-semialdehyde: step 1/1.</text>
</comment>
<dbReference type="Gene3D" id="1.10.3730.10">
    <property type="entry name" value="ProC C-terminal domain-like"/>
    <property type="match status" value="1"/>
</dbReference>
<keyword evidence="4" id="KW-0963">Cytoplasm</keyword>
<gene>
    <name evidence="4 8" type="primary">proC</name>
    <name evidence="8" type="ORF">Q0590_20360</name>
</gene>
<dbReference type="PANTHER" id="PTHR11645">
    <property type="entry name" value="PYRROLINE-5-CARBOXYLATE REDUCTASE"/>
    <property type="match status" value="1"/>
</dbReference>
<evidence type="ECO:0000256" key="5">
    <source>
        <dbReference type="NCBIfam" id="TIGR00112"/>
    </source>
</evidence>
<feature type="domain" description="Pyrroline-5-carboxylate reductase catalytic N-terminal" evidence="6">
    <location>
        <begin position="3"/>
        <end position="97"/>
    </location>
</feature>
<comment type="caution">
    <text evidence="8">The sequence shown here is derived from an EMBL/GenBank/DDBJ whole genome shotgun (WGS) entry which is preliminary data.</text>
</comment>
<dbReference type="InterPro" id="IPR029036">
    <property type="entry name" value="P5CR_dimer"/>
</dbReference>
<evidence type="ECO:0000259" key="7">
    <source>
        <dbReference type="Pfam" id="PF14748"/>
    </source>
</evidence>
<dbReference type="HAMAP" id="MF_01925">
    <property type="entry name" value="P5C_reductase"/>
    <property type="match status" value="1"/>
</dbReference>
<feature type="domain" description="Pyrroline-5-carboxylate reductase dimerisation" evidence="7">
    <location>
        <begin position="160"/>
        <end position="264"/>
    </location>
</feature>
<accession>A0ABT8R988</accession>
<dbReference type="NCBIfam" id="TIGR00112">
    <property type="entry name" value="proC"/>
    <property type="match status" value="1"/>
</dbReference>
<name>A0ABT8R988_9BACT</name>
<evidence type="ECO:0000256" key="2">
    <source>
        <dbReference type="ARBA" id="ARBA00022857"/>
    </source>
</evidence>
<dbReference type="EC" id="1.5.1.2" evidence="4 5"/>